<evidence type="ECO:0000313" key="2">
    <source>
        <dbReference type="Proteomes" id="UP000697710"/>
    </source>
</evidence>
<gene>
    <name evidence="1" type="ORF">KC729_10845</name>
</gene>
<sequence length="123" mass="13344">MTLTLTDVLLAVIAVSAVVAAVNLVRTAGQINRSATELERMMQSLSPRVERALQECTELMAESRAVLQRLDEVGQDASAVSGEAKRVVVPMIRDLQGLRDGTRQLAAVMEGIRVGVSALMRRR</sequence>
<evidence type="ECO:0000313" key="1">
    <source>
        <dbReference type="EMBL" id="MCA9728172.1"/>
    </source>
</evidence>
<evidence type="ECO:0008006" key="3">
    <source>
        <dbReference type="Google" id="ProtNLM"/>
    </source>
</evidence>
<reference evidence="1" key="2">
    <citation type="journal article" date="2021" name="Microbiome">
        <title>Successional dynamics and alternative stable states in a saline activated sludge microbial community over 9 years.</title>
        <authorList>
            <person name="Wang Y."/>
            <person name="Ye J."/>
            <person name="Ju F."/>
            <person name="Liu L."/>
            <person name="Boyd J.A."/>
            <person name="Deng Y."/>
            <person name="Parks D.H."/>
            <person name="Jiang X."/>
            <person name="Yin X."/>
            <person name="Woodcroft B.J."/>
            <person name="Tyson G.W."/>
            <person name="Hugenholtz P."/>
            <person name="Polz M.F."/>
            <person name="Zhang T."/>
        </authorList>
    </citation>
    <scope>NUCLEOTIDE SEQUENCE</scope>
    <source>
        <strain evidence="1">HKST-UBA01</strain>
    </source>
</reference>
<dbReference type="AlphaFoldDB" id="A0A956RQ96"/>
<name>A0A956RQ96_UNCEI</name>
<dbReference type="Proteomes" id="UP000697710">
    <property type="component" value="Unassembled WGS sequence"/>
</dbReference>
<comment type="caution">
    <text evidence="1">The sequence shown here is derived from an EMBL/GenBank/DDBJ whole genome shotgun (WGS) entry which is preliminary data.</text>
</comment>
<protein>
    <recommendedName>
        <fullName evidence="3">DUF948 domain-containing protein</fullName>
    </recommendedName>
</protein>
<dbReference type="EMBL" id="JAGQHR010000315">
    <property type="protein sequence ID" value="MCA9728172.1"/>
    <property type="molecule type" value="Genomic_DNA"/>
</dbReference>
<reference evidence="1" key="1">
    <citation type="submission" date="2020-04" db="EMBL/GenBank/DDBJ databases">
        <authorList>
            <person name="Zhang T."/>
        </authorList>
    </citation>
    <scope>NUCLEOTIDE SEQUENCE</scope>
    <source>
        <strain evidence="1">HKST-UBA01</strain>
    </source>
</reference>
<accession>A0A956RQ96</accession>
<organism evidence="1 2">
    <name type="scientific">Eiseniibacteriota bacterium</name>
    <dbReference type="NCBI Taxonomy" id="2212470"/>
    <lineage>
        <taxon>Bacteria</taxon>
        <taxon>Candidatus Eiseniibacteriota</taxon>
    </lineage>
</organism>
<proteinExistence type="predicted"/>